<keyword evidence="1" id="KW-1185">Reference proteome</keyword>
<sequence>MSLSQNEYSTVYSHYNVTLETTLGSILGIELSQPSFCTADRISFGTGPSISLSYGYRARLVPVHNEGAKPTTNEGKTAIGFSVKNFKPESQVTILAGDPIGMLISEKSNE</sequence>
<evidence type="ECO:0000313" key="2">
    <source>
        <dbReference type="WBParaSite" id="jg8755"/>
    </source>
</evidence>
<name>A0A915ETC1_9BILA</name>
<proteinExistence type="predicted"/>
<dbReference type="WBParaSite" id="jg8755">
    <property type="protein sequence ID" value="jg8755"/>
    <property type="gene ID" value="jg8755"/>
</dbReference>
<dbReference type="Proteomes" id="UP000887574">
    <property type="component" value="Unplaced"/>
</dbReference>
<dbReference type="AlphaFoldDB" id="A0A915ETC1"/>
<evidence type="ECO:0000313" key="1">
    <source>
        <dbReference type="Proteomes" id="UP000887574"/>
    </source>
</evidence>
<protein>
    <submittedName>
        <fullName evidence="2">dUTPase-like domain-containing protein</fullName>
    </submittedName>
</protein>
<accession>A0A915ETC1</accession>
<reference evidence="2" key="1">
    <citation type="submission" date="2022-11" db="UniProtKB">
        <authorList>
            <consortium name="WormBaseParasite"/>
        </authorList>
    </citation>
    <scope>IDENTIFICATION</scope>
</reference>
<organism evidence="1 2">
    <name type="scientific">Ditylenchus dipsaci</name>
    <dbReference type="NCBI Taxonomy" id="166011"/>
    <lineage>
        <taxon>Eukaryota</taxon>
        <taxon>Metazoa</taxon>
        <taxon>Ecdysozoa</taxon>
        <taxon>Nematoda</taxon>
        <taxon>Chromadorea</taxon>
        <taxon>Rhabditida</taxon>
        <taxon>Tylenchina</taxon>
        <taxon>Tylenchomorpha</taxon>
        <taxon>Sphaerularioidea</taxon>
        <taxon>Anguinidae</taxon>
        <taxon>Anguininae</taxon>
        <taxon>Ditylenchus</taxon>
    </lineage>
</organism>